<dbReference type="AlphaFoldDB" id="A0A1B7T9U0"/>
<feature type="compositionally biased region" description="Polar residues" evidence="1">
    <location>
        <begin position="1"/>
        <end position="15"/>
    </location>
</feature>
<feature type="region of interest" description="Disordered" evidence="1">
    <location>
        <begin position="1"/>
        <end position="37"/>
    </location>
</feature>
<keyword evidence="3" id="KW-1185">Reference proteome</keyword>
<reference evidence="3" key="1">
    <citation type="journal article" date="2016" name="Proc. Natl. Acad. Sci. U.S.A.">
        <title>Comparative genomics of biotechnologically important yeasts.</title>
        <authorList>
            <person name="Riley R."/>
            <person name="Haridas S."/>
            <person name="Wolfe K.H."/>
            <person name="Lopes M.R."/>
            <person name="Hittinger C.T."/>
            <person name="Goeker M."/>
            <person name="Salamov A.A."/>
            <person name="Wisecaver J.H."/>
            <person name="Long T.M."/>
            <person name="Calvey C.H."/>
            <person name="Aerts A.L."/>
            <person name="Barry K.W."/>
            <person name="Choi C."/>
            <person name="Clum A."/>
            <person name="Coughlan A.Y."/>
            <person name="Deshpande S."/>
            <person name="Douglass A.P."/>
            <person name="Hanson S.J."/>
            <person name="Klenk H.-P."/>
            <person name="LaButti K.M."/>
            <person name="Lapidus A."/>
            <person name="Lindquist E.A."/>
            <person name="Lipzen A.M."/>
            <person name="Meier-Kolthoff J.P."/>
            <person name="Ohm R.A."/>
            <person name="Otillar R.P."/>
            <person name="Pangilinan J.L."/>
            <person name="Peng Y."/>
            <person name="Rokas A."/>
            <person name="Rosa C.A."/>
            <person name="Scheuner C."/>
            <person name="Sibirny A.A."/>
            <person name="Slot J.C."/>
            <person name="Stielow J.B."/>
            <person name="Sun H."/>
            <person name="Kurtzman C.P."/>
            <person name="Blackwell M."/>
            <person name="Grigoriev I.V."/>
            <person name="Jeffries T.W."/>
        </authorList>
    </citation>
    <scope>NUCLEOTIDE SEQUENCE [LARGE SCALE GENOMIC DNA]</scope>
    <source>
        <strain evidence="3">NRRL Y-1626</strain>
    </source>
</reference>
<dbReference type="EMBL" id="LXPE01000081">
    <property type="protein sequence ID" value="OBA25516.1"/>
    <property type="molecule type" value="Genomic_DNA"/>
</dbReference>
<accession>A0A1B7T9U0</accession>
<evidence type="ECO:0000313" key="3">
    <source>
        <dbReference type="Proteomes" id="UP000092321"/>
    </source>
</evidence>
<proteinExistence type="predicted"/>
<dbReference type="Proteomes" id="UP000092321">
    <property type="component" value="Unassembled WGS sequence"/>
</dbReference>
<feature type="non-terminal residue" evidence="2">
    <location>
        <position position="713"/>
    </location>
</feature>
<evidence type="ECO:0000313" key="2">
    <source>
        <dbReference type="EMBL" id="OBA25516.1"/>
    </source>
</evidence>
<comment type="caution">
    <text evidence="2">The sequence shown here is derived from an EMBL/GenBank/DDBJ whole genome shotgun (WGS) entry which is preliminary data.</text>
</comment>
<feature type="compositionally biased region" description="Low complexity" evidence="1">
    <location>
        <begin position="16"/>
        <end position="26"/>
    </location>
</feature>
<name>A0A1B7T9U0_9ASCO</name>
<feature type="region of interest" description="Disordered" evidence="1">
    <location>
        <begin position="134"/>
        <end position="156"/>
    </location>
</feature>
<organism evidence="2 3">
    <name type="scientific">Hanseniaspora valbyensis NRRL Y-1626</name>
    <dbReference type="NCBI Taxonomy" id="766949"/>
    <lineage>
        <taxon>Eukaryota</taxon>
        <taxon>Fungi</taxon>
        <taxon>Dikarya</taxon>
        <taxon>Ascomycota</taxon>
        <taxon>Saccharomycotina</taxon>
        <taxon>Saccharomycetes</taxon>
        <taxon>Saccharomycodales</taxon>
        <taxon>Saccharomycodaceae</taxon>
        <taxon>Hanseniaspora</taxon>
    </lineage>
</organism>
<protein>
    <submittedName>
        <fullName evidence="2">Uncharacterized protein</fullName>
    </submittedName>
</protein>
<sequence length="713" mass="82380">MIPFTSSSLTDKSTTNNNNNNNNNMNPDFKTANNPSNGVVVLDSQIPSNINNVGYPNNNNNNNDINNSSNILKNTANEDPNLYASLVNESDQHFGDSNNNNKQSYFTYKDPNMQNRKVSILNNKLNRYSQSNSNEIESYNNNNNTISLSTNNGGRRDYELTSEEDVQLESDSSDDNDYYYDTETNLDVSSSSIKSESFDTKPLNILLHPHSLDCLEEAKSSPSESLETFMFCIGVQDAKRYHYVLSKIIPLLTSLQSANLHLVRYEHMYYKMSQISMDNFAIEDKLTQLHKTQIMETYRPQFFECLDNLLLSLLNNLCFLEDKDTDFKNKMTKIMIKELLHYRERLHNFKKAENFKIHHLSDGYGEISTNEEIYGHQMKVVEKLGGGTYSKVYKLVSQAPDYLKESDETLLENRYNDYMAKRKKAKHRKIVNNDVEIEIDEHGNEVVYIDDDDESDNIDNTNYTNSCGIKKNSSLLYRDTTLGFDHLLKEMGKENIMLEYDAIFNPILHYNNIFNVNHYQLGDEFLFYIGSHFYQTYLANNSTPLSGTMNIADFKNFILSSDNALNIALSYFLQYDHTPQCSTCLNTNVDMTLLYSDSNFLNNYNLQEHECELVKLLARNIRDPRIFTDSFIFKSEEVFLSCLYFWSSDMNIWKSLFGFYDGTFPHLNPLPDLNKDSSNMAGTMALYDTGKESRSNGIVKAYLNLMHNFHYMD</sequence>
<evidence type="ECO:0000256" key="1">
    <source>
        <dbReference type="SAM" id="MobiDB-lite"/>
    </source>
</evidence>
<feature type="compositionally biased region" description="Low complexity" evidence="1">
    <location>
        <begin position="134"/>
        <end position="152"/>
    </location>
</feature>
<gene>
    <name evidence="2" type="ORF">HANVADRAFT_3681</name>
</gene>